<gene>
    <name evidence="1" type="ORF">MARGE09_P1593</name>
</gene>
<accession>A0AAN1WGX4</accession>
<evidence type="ECO:0000313" key="2">
    <source>
        <dbReference type="Proteomes" id="UP001320119"/>
    </source>
</evidence>
<dbReference type="AlphaFoldDB" id="A0AAN1WGX4"/>
<name>A0AAN1WGX4_9GAMM</name>
<proteinExistence type="predicted"/>
<dbReference type="KEGG" id="marq:MARGE09_P1593"/>
<protein>
    <submittedName>
        <fullName evidence="1">Uncharacterized protein</fullName>
    </submittedName>
</protein>
<dbReference type="EMBL" id="AP023086">
    <property type="protein sequence ID" value="BCD97392.1"/>
    <property type="molecule type" value="Genomic_DNA"/>
</dbReference>
<evidence type="ECO:0000313" key="1">
    <source>
        <dbReference type="EMBL" id="BCD97392.1"/>
    </source>
</evidence>
<dbReference type="Proteomes" id="UP001320119">
    <property type="component" value="Chromosome"/>
</dbReference>
<sequence>MERTLFVFEGEGREKLYFESLERSFFSGEQSRILVTFQNDIYELYKQLKADDDLNPYELIKELNPLAKNRESLGKLRRDQISQIYLFFDMEPHDDHYDSQKLLDMLAHFDNETEHGKLFISYPMIEALRDIDDSTEYLTRTVSLEDCRGKIYKGLSAQRGNSIYQDARKIDKAVWQTLIMANLQKANYLISGTISQAPVIDQHAIAQSQLDQHLPNGEVAILSAFPIFLGDYFGRKIIFFK</sequence>
<dbReference type="RefSeq" id="WP_236986863.1">
    <property type="nucleotide sequence ID" value="NZ_AP023086.1"/>
</dbReference>
<keyword evidence="2" id="KW-1185">Reference proteome</keyword>
<reference evidence="1 2" key="1">
    <citation type="journal article" date="2022" name="IScience">
        <title>An ultrasensitive nanofiber-based assay for enzymatic hydrolysis and deep-sea microbial degradation of cellulose.</title>
        <authorList>
            <person name="Tsudome M."/>
            <person name="Tachioka M."/>
            <person name="Miyazaki M."/>
            <person name="Uchimura K."/>
            <person name="Tsuda M."/>
            <person name="Takaki Y."/>
            <person name="Deguchi S."/>
        </authorList>
    </citation>
    <scope>NUCLEOTIDE SEQUENCE [LARGE SCALE GENOMIC DNA]</scope>
    <source>
        <strain evidence="1 2">GE09</strain>
    </source>
</reference>
<organism evidence="1 2">
    <name type="scientific">Marinagarivorans cellulosilyticus</name>
    <dbReference type="NCBI Taxonomy" id="2721545"/>
    <lineage>
        <taxon>Bacteria</taxon>
        <taxon>Pseudomonadati</taxon>
        <taxon>Pseudomonadota</taxon>
        <taxon>Gammaproteobacteria</taxon>
        <taxon>Cellvibrionales</taxon>
        <taxon>Cellvibrionaceae</taxon>
        <taxon>Marinagarivorans</taxon>
    </lineage>
</organism>